<dbReference type="EMBL" id="JAUSTM010000012">
    <property type="protein sequence ID" value="MDQ0222786.1"/>
    <property type="molecule type" value="Genomic_DNA"/>
</dbReference>
<sequence>MTKKKSNVLFGLGLLATAASLAYLRLTPEQKKKIGDVKDDVLKSASNHVDTATESLKDVTDSIVDEAGHVGENVSEKVAASSEKAQTNIDDVINLVEEKLEDFRKYLQDK</sequence>
<evidence type="ECO:0000256" key="1">
    <source>
        <dbReference type="SAM" id="SignalP"/>
    </source>
</evidence>
<evidence type="ECO:0000313" key="3">
    <source>
        <dbReference type="Proteomes" id="UP001223079"/>
    </source>
</evidence>
<reference evidence="2 3" key="1">
    <citation type="submission" date="2023-07" db="EMBL/GenBank/DDBJ databases">
        <title>Genomic Encyclopedia of Type Strains, Phase IV (KMG-IV): sequencing the most valuable type-strain genomes for metagenomic binning, comparative biology and taxonomic classification.</title>
        <authorList>
            <person name="Goeker M."/>
        </authorList>
    </citation>
    <scope>NUCLEOTIDE SEQUENCE [LARGE SCALE GENOMIC DNA]</scope>
    <source>
        <strain evidence="2 3">DSM 105143</strain>
    </source>
</reference>
<gene>
    <name evidence="2" type="ORF">J2S23_001344</name>
</gene>
<proteinExistence type="predicted"/>
<dbReference type="Proteomes" id="UP001223079">
    <property type="component" value="Unassembled WGS sequence"/>
</dbReference>
<keyword evidence="1" id="KW-0732">Signal</keyword>
<organism evidence="2 3">
    <name type="scientific">Streptococcus moroccensis</name>
    <dbReference type="NCBI Taxonomy" id="1451356"/>
    <lineage>
        <taxon>Bacteria</taxon>
        <taxon>Bacillati</taxon>
        <taxon>Bacillota</taxon>
        <taxon>Bacilli</taxon>
        <taxon>Lactobacillales</taxon>
        <taxon>Streptococcaceae</taxon>
        <taxon>Streptococcus</taxon>
    </lineage>
</organism>
<dbReference type="RefSeq" id="WP_307121968.1">
    <property type="nucleotide sequence ID" value="NZ_JAUSTM010000012.1"/>
</dbReference>
<accession>A0ABT9YT50</accession>
<comment type="caution">
    <text evidence="2">The sequence shown here is derived from an EMBL/GenBank/DDBJ whole genome shotgun (WGS) entry which is preliminary data.</text>
</comment>
<protein>
    <submittedName>
        <fullName evidence="2">Gas vesicle protein</fullName>
    </submittedName>
</protein>
<feature type="chain" id="PRO_5045999109" evidence="1">
    <location>
        <begin position="23"/>
        <end position="110"/>
    </location>
</feature>
<keyword evidence="3" id="KW-1185">Reference proteome</keyword>
<dbReference type="Gene3D" id="1.20.120.20">
    <property type="entry name" value="Apolipoprotein"/>
    <property type="match status" value="1"/>
</dbReference>
<feature type="signal peptide" evidence="1">
    <location>
        <begin position="1"/>
        <end position="22"/>
    </location>
</feature>
<name>A0ABT9YT50_9STRE</name>
<evidence type="ECO:0000313" key="2">
    <source>
        <dbReference type="EMBL" id="MDQ0222786.1"/>
    </source>
</evidence>